<comment type="caution">
    <text evidence="2">The sequence shown here is derived from an EMBL/GenBank/DDBJ whole genome shotgun (WGS) entry which is preliminary data.</text>
</comment>
<accession>A0A9D4HDF5</accession>
<evidence type="ECO:0000256" key="1">
    <source>
        <dbReference type="SAM" id="MobiDB-lite"/>
    </source>
</evidence>
<name>A0A9D4HDF5_DREPO</name>
<sequence>MRWKRWTASPISAAFWTTRGNGCRCQNPHRLSTNSLQSAVEHLVIQRNRQYHQNKALQHHRVANTPLRNRDLENRGHHVP</sequence>
<protein>
    <submittedName>
        <fullName evidence="2">Uncharacterized protein</fullName>
    </submittedName>
</protein>
<proteinExistence type="predicted"/>
<organism evidence="2 3">
    <name type="scientific">Dreissena polymorpha</name>
    <name type="common">Zebra mussel</name>
    <name type="synonym">Mytilus polymorpha</name>
    <dbReference type="NCBI Taxonomy" id="45954"/>
    <lineage>
        <taxon>Eukaryota</taxon>
        <taxon>Metazoa</taxon>
        <taxon>Spiralia</taxon>
        <taxon>Lophotrochozoa</taxon>
        <taxon>Mollusca</taxon>
        <taxon>Bivalvia</taxon>
        <taxon>Autobranchia</taxon>
        <taxon>Heteroconchia</taxon>
        <taxon>Euheterodonta</taxon>
        <taxon>Imparidentia</taxon>
        <taxon>Neoheterodontei</taxon>
        <taxon>Myida</taxon>
        <taxon>Dreissenoidea</taxon>
        <taxon>Dreissenidae</taxon>
        <taxon>Dreissena</taxon>
    </lineage>
</organism>
<feature type="compositionally biased region" description="Basic and acidic residues" evidence="1">
    <location>
        <begin position="68"/>
        <end position="80"/>
    </location>
</feature>
<evidence type="ECO:0000313" key="2">
    <source>
        <dbReference type="EMBL" id="KAH3831943.1"/>
    </source>
</evidence>
<gene>
    <name evidence="2" type="ORF">DPMN_105216</name>
</gene>
<feature type="compositionally biased region" description="Basic residues" evidence="1">
    <location>
        <begin position="53"/>
        <end position="62"/>
    </location>
</feature>
<reference evidence="2" key="2">
    <citation type="submission" date="2020-11" db="EMBL/GenBank/DDBJ databases">
        <authorList>
            <person name="McCartney M.A."/>
            <person name="Auch B."/>
            <person name="Kono T."/>
            <person name="Mallez S."/>
            <person name="Becker A."/>
            <person name="Gohl D.M."/>
            <person name="Silverstein K.A.T."/>
            <person name="Koren S."/>
            <person name="Bechman K.B."/>
            <person name="Herman A."/>
            <person name="Abrahante J.E."/>
            <person name="Garbe J."/>
        </authorList>
    </citation>
    <scope>NUCLEOTIDE SEQUENCE</scope>
    <source>
        <strain evidence="2">Duluth1</strain>
        <tissue evidence="2">Whole animal</tissue>
    </source>
</reference>
<feature type="region of interest" description="Disordered" evidence="1">
    <location>
        <begin position="53"/>
        <end position="80"/>
    </location>
</feature>
<dbReference type="AlphaFoldDB" id="A0A9D4HDF5"/>
<keyword evidence="3" id="KW-1185">Reference proteome</keyword>
<dbReference type="Proteomes" id="UP000828390">
    <property type="component" value="Unassembled WGS sequence"/>
</dbReference>
<dbReference type="EMBL" id="JAIWYP010000004">
    <property type="protein sequence ID" value="KAH3831943.1"/>
    <property type="molecule type" value="Genomic_DNA"/>
</dbReference>
<evidence type="ECO:0000313" key="3">
    <source>
        <dbReference type="Proteomes" id="UP000828390"/>
    </source>
</evidence>
<reference evidence="2" key="1">
    <citation type="journal article" date="2019" name="bioRxiv">
        <title>The Genome of the Zebra Mussel, Dreissena polymorpha: A Resource for Invasive Species Research.</title>
        <authorList>
            <person name="McCartney M.A."/>
            <person name="Auch B."/>
            <person name="Kono T."/>
            <person name="Mallez S."/>
            <person name="Zhang Y."/>
            <person name="Obille A."/>
            <person name="Becker A."/>
            <person name="Abrahante J.E."/>
            <person name="Garbe J."/>
            <person name="Badalamenti J.P."/>
            <person name="Herman A."/>
            <person name="Mangelson H."/>
            <person name="Liachko I."/>
            <person name="Sullivan S."/>
            <person name="Sone E.D."/>
            <person name="Koren S."/>
            <person name="Silverstein K.A.T."/>
            <person name="Beckman K.B."/>
            <person name="Gohl D.M."/>
        </authorList>
    </citation>
    <scope>NUCLEOTIDE SEQUENCE</scope>
    <source>
        <strain evidence="2">Duluth1</strain>
        <tissue evidence="2">Whole animal</tissue>
    </source>
</reference>